<protein>
    <submittedName>
        <fullName evidence="2">Uncharacterized protein</fullName>
    </submittedName>
</protein>
<name>W6ZK81_COCMI</name>
<dbReference type="EMBL" id="KI963923">
    <property type="protein sequence ID" value="EUC50485.1"/>
    <property type="molecule type" value="Genomic_DNA"/>
</dbReference>
<reference evidence="2 3" key="1">
    <citation type="journal article" date="2013" name="PLoS Genet.">
        <title>Comparative genome structure, secondary metabolite, and effector coding capacity across Cochliobolus pathogens.</title>
        <authorList>
            <person name="Condon B.J."/>
            <person name="Leng Y."/>
            <person name="Wu D."/>
            <person name="Bushley K.E."/>
            <person name="Ohm R.A."/>
            <person name="Otillar R."/>
            <person name="Martin J."/>
            <person name="Schackwitz W."/>
            <person name="Grimwood J."/>
            <person name="MohdZainudin N."/>
            <person name="Xue C."/>
            <person name="Wang R."/>
            <person name="Manning V.A."/>
            <person name="Dhillon B."/>
            <person name="Tu Z.J."/>
            <person name="Steffenson B.J."/>
            <person name="Salamov A."/>
            <person name="Sun H."/>
            <person name="Lowry S."/>
            <person name="LaButti K."/>
            <person name="Han J."/>
            <person name="Copeland A."/>
            <person name="Lindquist E."/>
            <person name="Barry K."/>
            <person name="Schmutz J."/>
            <person name="Baker S.E."/>
            <person name="Ciuffetti L.M."/>
            <person name="Grigoriev I.V."/>
            <person name="Zhong S."/>
            <person name="Turgeon B.G."/>
        </authorList>
    </citation>
    <scope>NUCLEOTIDE SEQUENCE [LARGE SCALE GENOMIC DNA]</scope>
    <source>
        <strain evidence="2 3">ATCC 44560</strain>
    </source>
</reference>
<organism evidence="2 3">
    <name type="scientific">Bipolaris oryzae ATCC 44560</name>
    <dbReference type="NCBI Taxonomy" id="930090"/>
    <lineage>
        <taxon>Eukaryota</taxon>
        <taxon>Fungi</taxon>
        <taxon>Dikarya</taxon>
        <taxon>Ascomycota</taxon>
        <taxon>Pezizomycotina</taxon>
        <taxon>Dothideomycetes</taxon>
        <taxon>Pleosporomycetidae</taxon>
        <taxon>Pleosporales</taxon>
        <taxon>Pleosporineae</taxon>
        <taxon>Pleosporaceae</taxon>
        <taxon>Bipolaris</taxon>
    </lineage>
</organism>
<dbReference type="AlphaFoldDB" id="W6ZK81"/>
<dbReference type="GeneID" id="19125936"/>
<sequence length="64" mass="6717">MAITPKIQKNPSFPLPLNDIPVPSPLDPETTKATFWPEPVPLQSPGAGGTAMPHSCLTLPSVNA</sequence>
<keyword evidence="3" id="KW-1185">Reference proteome</keyword>
<feature type="region of interest" description="Disordered" evidence="1">
    <location>
        <begin position="1"/>
        <end position="64"/>
    </location>
</feature>
<evidence type="ECO:0000313" key="3">
    <source>
        <dbReference type="Proteomes" id="UP000054032"/>
    </source>
</evidence>
<dbReference type="Proteomes" id="UP000054032">
    <property type="component" value="Unassembled WGS sequence"/>
</dbReference>
<evidence type="ECO:0000256" key="1">
    <source>
        <dbReference type="SAM" id="MobiDB-lite"/>
    </source>
</evidence>
<evidence type="ECO:0000313" key="2">
    <source>
        <dbReference type="EMBL" id="EUC50485.1"/>
    </source>
</evidence>
<proteinExistence type="predicted"/>
<dbReference type="RefSeq" id="XP_007683090.1">
    <property type="nucleotide sequence ID" value="XM_007684900.1"/>
</dbReference>
<gene>
    <name evidence="2" type="ORF">COCMIDRAFT_81800</name>
</gene>
<accession>W6ZK81</accession>
<dbReference type="KEGG" id="bor:COCMIDRAFT_81800"/>
<dbReference type="HOGENOM" id="CLU_2867330_0_0_1"/>